<evidence type="ECO:0000313" key="2">
    <source>
        <dbReference type="Proteomes" id="UP001069802"/>
    </source>
</evidence>
<dbReference type="RefSeq" id="WP_269423863.1">
    <property type="nucleotide sequence ID" value="NZ_JAPWGY010000004.1"/>
</dbReference>
<dbReference type="Proteomes" id="UP001069802">
    <property type="component" value="Unassembled WGS sequence"/>
</dbReference>
<dbReference type="NCBIfam" id="TIGR01634">
    <property type="entry name" value="tail_P2_I"/>
    <property type="match status" value="1"/>
</dbReference>
<dbReference type="Pfam" id="PF09684">
    <property type="entry name" value="Tail_P2_I"/>
    <property type="match status" value="1"/>
</dbReference>
<protein>
    <submittedName>
        <fullName evidence="1">Phage tail protein I</fullName>
    </submittedName>
</protein>
<name>A0ABT4LL74_9PROT</name>
<sequence length="205" mass="22190">MTSLLPPNATATERAVEAATIRINDIPVPIADLWDPLRCPAEILPFLAWAWSVDSWDASWSLAIKRKVVATAIKVHRHKGTPGAVQDALDALEVGASISEWFNYGGQPYHFRIDVNVTTHGLTARDLQTIEAVALGTKNTRSRLDRLQIFLTSEGNVPYLGLVPFGGQDITIFPPAPGDLITLGTVPFIAQASYSAAITTIHPKA</sequence>
<proteinExistence type="predicted"/>
<keyword evidence="2" id="KW-1185">Reference proteome</keyword>
<evidence type="ECO:0000313" key="1">
    <source>
        <dbReference type="EMBL" id="MCZ4281700.1"/>
    </source>
</evidence>
<accession>A0ABT4LL74</accession>
<reference evidence="1" key="1">
    <citation type="submission" date="2022-12" db="EMBL/GenBank/DDBJ databases">
        <title>Bacterial isolates from different developmental stages of Nematostella vectensis.</title>
        <authorList>
            <person name="Fraune S."/>
        </authorList>
    </citation>
    <scope>NUCLEOTIDE SEQUENCE</scope>
    <source>
        <strain evidence="1">G21630-S1</strain>
    </source>
</reference>
<gene>
    <name evidence="1" type="ORF">O4H49_12995</name>
</gene>
<organism evidence="1 2">
    <name type="scientific">Kiloniella laminariae</name>
    <dbReference type="NCBI Taxonomy" id="454162"/>
    <lineage>
        <taxon>Bacteria</taxon>
        <taxon>Pseudomonadati</taxon>
        <taxon>Pseudomonadota</taxon>
        <taxon>Alphaproteobacteria</taxon>
        <taxon>Rhodospirillales</taxon>
        <taxon>Kiloniellaceae</taxon>
        <taxon>Kiloniella</taxon>
    </lineage>
</organism>
<dbReference type="EMBL" id="JAPWGY010000004">
    <property type="protein sequence ID" value="MCZ4281700.1"/>
    <property type="molecule type" value="Genomic_DNA"/>
</dbReference>
<dbReference type="InterPro" id="IPR006521">
    <property type="entry name" value="Tail_protein_I"/>
</dbReference>
<comment type="caution">
    <text evidence="1">The sequence shown here is derived from an EMBL/GenBank/DDBJ whole genome shotgun (WGS) entry which is preliminary data.</text>
</comment>